<feature type="transmembrane region" description="Helical" evidence="4">
    <location>
        <begin position="415"/>
        <end position="435"/>
    </location>
</feature>
<keyword evidence="3 4" id="KW-0472">Membrane</keyword>
<dbReference type="GO" id="GO:0022857">
    <property type="term" value="F:transmembrane transporter activity"/>
    <property type="evidence" value="ECO:0007669"/>
    <property type="project" value="InterPro"/>
</dbReference>
<evidence type="ECO:0000256" key="3">
    <source>
        <dbReference type="ARBA" id="ARBA00023136"/>
    </source>
</evidence>
<dbReference type="SUPFAM" id="SSF103473">
    <property type="entry name" value="MFS general substrate transporter"/>
    <property type="match status" value="1"/>
</dbReference>
<feature type="transmembrane region" description="Helical" evidence="4">
    <location>
        <begin position="195"/>
        <end position="212"/>
    </location>
</feature>
<dbReference type="PANTHER" id="PTHR23530">
    <property type="entry name" value="TRANSPORT PROTEIN-RELATED"/>
    <property type="match status" value="1"/>
</dbReference>
<feature type="transmembrane region" description="Helical" evidence="4">
    <location>
        <begin position="49"/>
        <end position="69"/>
    </location>
</feature>
<feature type="transmembrane region" description="Helical" evidence="4">
    <location>
        <begin position="81"/>
        <end position="109"/>
    </location>
</feature>
<dbReference type="RefSeq" id="WP_185692143.1">
    <property type="nucleotide sequence ID" value="NZ_JACHVA010000053.1"/>
</dbReference>
<keyword evidence="2 4" id="KW-1133">Transmembrane helix</keyword>
<evidence type="ECO:0000256" key="2">
    <source>
        <dbReference type="ARBA" id="ARBA00022989"/>
    </source>
</evidence>
<dbReference type="InterPro" id="IPR036259">
    <property type="entry name" value="MFS_trans_sf"/>
</dbReference>
<dbReference type="PANTHER" id="PTHR23530:SF1">
    <property type="entry name" value="PERMEASE, MAJOR FACILITATOR SUPERFAMILY-RELATED"/>
    <property type="match status" value="1"/>
</dbReference>
<feature type="transmembrane region" description="Helical" evidence="4">
    <location>
        <begin position="21"/>
        <end position="43"/>
    </location>
</feature>
<dbReference type="InterPro" id="IPR053160">
    <property type="entry name" value="MFS_DHA3_Transporter"/>
</dbReference>
<reference evidence="5 6" key="1">
    <citation type="submission" date="2020-07" db="EMBL/GenBank/DDBJ databases">
        <authorList>
            <person name="Feng X."/>
        </authorList>
    </citation>
    <scope>NUCLEOTIDE SEQUENCE [LARGE SCALE GENOMIC DNA]</scope>
    <source>
        <strain evidence="5 6">JCM14086</strain>
    </source>
</reference>
<evidence type="ECO:0000256" key="4">
    <source>
        <dbReference type="SAM" id="Phobius"/>
    </source>
</evidence>
<dbReference type="InterPro" id="IPR011701">
    <property type="entry name" value="MFS"/>
</dbReference>
<keyword evidence="6" id="KW-1185">Reference proteome</keyword>
<proteinExistence type="predicted"/>
<comment type="caution">
    <text evidence="5">The sequence shown here is derived from an EMBL/GenBank/DDBJ whole genome shotgun (WGS) entry which is preliminary data.</text>
</comment>
<dbReference type="Gene3D" id="1.20.1250.20">
    <property type="entry name" value="MFS general substrate transporter like domains"/>
    <property type="match status" value="1"/>
</dbReference>
<gene>
    <name evidence="5" type="ORF">H5P30_06515</name>
</gene>
<dbReference type="EMBL" id="JACHVA010000053">
    <property type="protein sequence ID" value="MBC2601428.1"/>
    <property type="molecule type" value="Genomic_DNA"/>
</dbReference>
<protein>
    <submittedName>
        <fullName evidence="5">MFS transporter</fullName>
    </submittedName>
</protein>
<evidence type="ECO:0000313" key="6">
    <source>
        <dbReference type="Proteomes" id="UP000525652"/>
    </source>
</evidence>
<feature type="transmembrane region" description="Helical" evidence="4">
    <location>
        <begin position="373"/>
        <end position="395"/>
    </location>
</feature>
<sequence>MSSPESNSVLRIPNIRLFIGFRVLFNARFYYPIFTILFLDFGLTLEQFSILNAAWAATILLAEVPSGALADRWGRRRLVRLAGIFMFLEMLLICLTPAGVTPWLFWIFLLNRILSGVAEAAASGADESLAYDSLSEIGREGEWPRVLEALMKLQSVGFFVAMVAGAAVYDPNFAARISGWLGISREWTQEDTLHWPLYLTLVTSVGAFWCAWRMTESHGTISSEETPAEPMDPWRDTLRTGKWILRSPIPFLLILGGLFYDSIGRVFATLTSEYFRNIGVPEAYYGLIGAGIALLGLLLPRVARKMVESLSLPTNTTILAIWLTGSLFGLSFLLPGWGIIFGVTTMVAMRFTDFFLSHYLNREVDSRHRATVLSFRGLAMNLGYGSISLLYGGLIQSLKANGATGDQAFREALSYFAPWFLLTLVVLGVVARIRLRRVPHQH</sequence>
<accession>A0A7X1E3Y5</accession>
<name>A0A7X1E3Y5_9BACT</name>
<dbReference type="Proteomes" id="UP000525652">
    <property type="component" value="Unassembled WGS sequence"/>
</dbReference>
<organism evidence="5 6">
    <name type="scientific">Puniceicoccus vermicola</name>
    <dbReference type="NCBI Taxonomy" id="388746"/>
    <lineage>
        <taxon>Bacteria</taxon>
        <taxon>Pseudomonadati</taxon>
        <taxon>Verrucomicrobiota</taxon>
        <taxon>Opitutia</taxon>
        <taxon>Puniceicoccales</taxon>
        <taxon>Puniceicoccaceae</taxon>
        <taxon>Puniceicoccus</taxon>
    </lineage>
</organism>
<dbReference type="AlphaFoldDB" id="A0A7X1E3Y5"/>
<evidence type="ECO:0000313" key="5">
    <source>
        <dbReference type="EMBL" id="MBC2601428.1"/>
    </source>
</evidence>
<evidence type="ECO:0000256" key="1">
    <source>
        <dbReference type="ARBA" id="ARBA00022692"/>
    </source>
</evidence>
<dbReference type="Pfam" id="PF07690">
    <property type="entry name" value="MFS_1"/>
    <property type="match status" value="1"/>
</dbReference>
<feature type="transmembrane region" description="Helical" evidence="4">
    <location>
        <begin position="283"/>
        <end position="300"/>
    </location>
</feature>
<feature type="transmembrane region" description="Helical" evidence="4">
    <location>
        <begin position="243"/>
        <end position="263"/>
    </location>
</feature>
<feature type="transmembrane region" description="Helical" evidence="4">
    <location>
        <begin position="312"/>
        <end position="333"/>
    </location>
</feature>
<keyword evidence="1 4" id="KW-0812">Transmembrane</keyword>